<accession>A0A553JW04</accession>
<dbReference type="InterPro" id="IPR011990">
    <property type="entry name" value="TPR-like_helical_dom_sf"/>
</dbReference>
<feature type="compositionally biased region" description="Acidic residues" evidence="1">
    <location>
        <begin position="263"/>
        <end position="295"/>
    </location>
</feature>
<name>A0A553JW04_9ACTN</name>
<dbReference type="AlphaFoldDB" id="A0A553JW04"/>
<evidence type="ECO:0000256" key="1">
    <source>
        <dbReference type="SAM" id="MobiDB-lite"/>
    </source>
</evidence>
<dbReference type="Gene3D" id="1.25.40.10">
    <property type="entry name" value="Tetratricopeptide repeat domain"/>
    <property type="match status" value="1"/>
</dbReference>
<sequence>MGGFRGTRRDDSGRGGDDRRPPRDEEYVPRPGTARAVDEPDTPTDFDSALLPAGVRAELRGLPKELANIVGAHIQAAGELIDVDPELAFKHAEAARRRAGRIPIVREAAAETAYAAGHYDVALREYRAIRRMNGGDEFIPVMADCERALGRPRDALELLASLDPQTKNIGLRIECLLVEAGVRDDLGQRGEAMRLLEEAISHKVGPKLGQARLRYAYAEFLLEEGQQAEARRWFEAAEKLDGESELDVTDRIAAIDGIILPEDFDLDSDEEDAPGVAEEDSATPEEVPSADEDEPAASQDKRSETAPEDHGAQELDK</sequence>
<evidence type="ECO:0008006" key="4">
    <source>
        <dbReference type="Google" id="ProtNLM"/>
    </source>
</evidence>
<dbReference type="SUPFAM" id="SSF48452">
    <property type="entry name" value="TPR-like"/>
    <property type="match status" value="1"/>
</dbReference>
<dbReference type="Proteomes" id="UP000317638">
    <property type="component" value="Unassembled WGS sequence"/>
</dbReference>
<reference evidence="2 3" key="1">
    <citation type="submission" date="2019-07" db="EMBL/GenBank/DDBJ databases">
        <authorList>
            <person name="Zhou L.-Y."/>
        </authorList>
    </citation>
    <scope>NUCLEOTIDE SEQUENCE [LARGE SCALE GENOMIC DNA]</scope>
    <source>
        <strain evidence="2 3">YIM 101269</strain>
    </source>
</reference>
<dbReference type="OrthoDB" id="3215237at2"/>
<dbReference type="EMBL" id="VKKG01000008">
    <property type="protein sequence ID" value="TRY16647.1"/>
    <property type="molecule type" value="Genomic_DNA"/>
</dbReference>
<organism evidence="2 3">
    <name type="scientific">Tessaracoccus rhinocerotis</name>
    <dbReference type="NCBI Taxonomy" id="1689449"/>
    <lineage>
        <taxon>Bacteria</taxon>
        <taxon>Bacillati</taxon>
        <taxon>Actinomycetota</taxon>
        <taxon>Actinomycetes</taxon>
        <taxon>Propionibacteriales</taxon>
        <taxon>Propionibacteriaceae</taxon>
        <taxon>Tessaracoccus</taxon>
    </lineage>
</organism>
<protein>
    <recommendedName>
        <fullName evidence="4">Tetratricopeptide repeat protein</fullName>
    </recommendedName>
</protein>
<gene>
    <name evidence="2" type="ORF">FOJ82_15815</name>
</gene>
<feature type="region of interest" description="Disordered" evidence="1">
    <location>
        <begin position="1"/>
        <end position="45"/>
    </location>
</feature>
<evidence type="ECO:0000313" key="2">
    <source>
        <dbReference type="EMBL" id="TRY16647.1"/>
    </source>
</evidence>
<feature type="region of interest" description="Disordered" evidence="1">
    <location>
        <begin position="263"/>
        <end position="317"/>
    </location>
</feature>
<feature type="compositionally biased region" description="Basic and acidic residues" evidence="1">
    <location>
        <begin position="299"/>
        <end position="317"/>
    </location>
</feature>
<proteinExistence type="predicted"/>
<keyword evidence="3" id="KW-1185">Reference proteome</keyword>
<comment type="caution">
    <text evidence="2">The sequence shown here is derived from an EMBL/GenBank/DDBJ whole genome shotgun (WGS) entry which is preliminary data.</text>
</comment>
<feature type="compositionally biased region" description="Basic and acidic residues" evidence="1">
    <location>
        <begin position="7"/>
        <end position="28"/>
    </location>
</feature>
<dbReference type="RefSeq" id="WP_143939464.1">
    <property type="nucleotide sequence ID" value="NZ_VKKG01000008.1"/>
</dbReference>
<evidence type="ECO:0000313" key="3">
    <source>
        <dbReference type="Proteomes" id="UP000317638"/>
    </source>
</evidence>